<name>A0ABS8UER9_9GAMM</name>
<keyword evidence="4 7" id="KW-0812">Transmembrane</keyword>
<sequence length="220" mass="23455">MSPAYHSRSIRGGDDMGWMGISDLPTFVVAVLVFLAIPGPGTFALLTATARGGVRGGYAAFFGLALGDQILLWLAAGGVAALLAANPMLFRGVQWLGAAYLVWIGVQLLRSRGDGSGMVSMGSGHWFRQGLLITLLNPKAVLFYMAFFPLFIDPAQHRGVATFATMSALICVLGLLYCSLLILAGHALRARVARDPRITTWLRRIAGACLVGFGVRLAFN</sequence>
<dbReference type="InterPro" id="IPR001123">
    <property type="entry name" value="LeuE-type"/>
</dbReference>
<organism evidence="8 9">
    <name type="scientific">Luteimonas fraxinea</name>
    <dbReference type="NCBI Taxonomy" id="2901869"/>
    <lineage>
        <taxon>Bacteria</taxon>
        <taxon>Pseudomonadati</taxon>
        <taxon>Pseudomonadota</taxon>
        <taxon>Gammaproteobacteria</taxon>
        <taxon>Lysobacterales</taxon>
        <taxon>Lysobacteraceae</taxon>
        <taxon>Luteimonas</taxon>
    </lineage>
</organism>
<keyword evidence="3" id="KW-1003">Cell membrane</keyword>
<proteinExistence type="inferred from homology"/>
<dbReference type="RefSeq" id="WP_232136383.1">
    <property type="nucleotide sequence ID" value="NZ_CP089507.1"/>
</dbReference>
<evidence type="ECO:0000313" key="9">
    <source>
        <dbReference type="Proteomes" id="UP001430360"/>
    </source>
</evidence>
<reference evidence="8" key="1">
    <citation type="submission" date="2021-12" db="EMBL/GenBank/DDBJ databases">
        <authorList>
            <person name="Ulrich A."/>
        </authorList>
    </citation>
    <scope>NUCLEOTIDE SEQUENCE</scope>
    <source>
        <strain evidence="8">A1P009</strain>
    </source>
</reference>
<feature type="transmembrane region" description="Helical" evidence="7">
    <location>
        <begin position="130"/>
        <end position="152"/>
    </location>
</feature>
<comment type="similarity">
    <text evidence="2">Belongs to the Rht family.</text>
</comment>
<evidence type="ECO:0000256" key="6">
    <source>
        <dbReference type="ARBA" id="ARBA00023136"/>
    </source>
</evidence>
<dbReference type="Pfam" id="PF01810">
    <property type="entry name" value="LysE"/>
    <property type="match status" value="1"/>
</dbReference>
<accession>A0ABS8UER9</accession>
<comment type="subcellular location">
    <subcellularLocation>
        <location evidence="1">Cell membrane</location>
        <topology evidence="1">Multi-pass membrane protein</topology>
    </subcellularLocation>
</comment>
<dbReference type="PIRSF" id="PIRSF006324">
    <property type="entry name" value="LeuE"/>
    <property type="match status" value="1"/>
</dbReference>
<evidence type="ECO:0000313" key="8">
    <source>
        <dbReference type="EMBL" id="MCD9097352.1"/>
    </source>
</evidence>
<evidence type="ECO:0000256" key="3">
    <source>
        <dbReference type="ARBA" id="ARBA00022475"/>
    </source>
</evidence>
<feature type="transmembrane region" description="Helical" evidence="7">
    <location>
        <begin position="58"/>
        <end position="83"/>
    </location>
</feature>
<evidence type="ECO:0000256" key="1">
    <source>
        <dbReference type="ARBA" id="ARBA00004651"/>
    </source>
</evidence>
<gene>
    <name evidence="8" type="ORF">LTT95_10425</name>
</gene>
<feature type="transmembrane region" description="Helical" evidence="7">
    <location>
        <begin position="89"/>
        <end position="109"/>
    </location>
</feature>
<reference evidence="8" key="2">
    <citation type="journal article" date="2022" name="Syst. Appl. Microbiol.">
        <title>Physiological and genomic characterisation of Luteimonas fraxinea sp. nov., a bacterial species associated with trees tolerant to ash dieback.</title>
        <authorList>
            <person name="Ulrich K."/>
            <person name="Becker R."/>
            <person name="Behrendt U."/>
            <person name="Kube M."/>
            <person name="Schneck V."/>
            <person name="Ulrich A."/>
        </authorList>
    </citation>
    <scope>NUCLEOTIDE SEQUENCE</scope>
    <source>
        <strain evidence="8">A1P009</strain>
    </source>
</reference>
<evidence type="ECO:0000256" key="5">
    <source>
        <dbReference type="ARBA" id="ARBA00022989"/>
    </source>
</evidence>
<keyword evidence="5 7" id="KW-1133">Transmembrane helix</keyword>
<feature type="transmembrane region" description="Helical" evidence="7">
    <location>
        <begin position="24"/>
        <end position="46"/>
    </location>
</feature>
<dbReference type="EMBL" id="JAJQKU010000003">
    <property type="protein sequence ID" value="MCD9097352.1"/>
    <property type="molecule type" value="Genomic_DNA"/>
</dbReference>
<dbReference type="PANTHER" id="PTHR30086">
    <property type="entry name" value="ARGININE EXPORTER PROTEIN ARGO"/>
    <property type="match status" value="1"/>
</dbReference>
<dbReference type="PANTHER" id="PTHR30086:SF15">
    <property type="entry name" value="LEUCINE EFFLUX PROTEIN"/>
    <property type="match status" value="1"/>
</dbReference>
<evidence type="ECO:0000256" key="4">
    <source>
        <dbReference type="ARBA" id="ARBA00022692"/>
    </source>
</evidence>
<keyword evidence="9" id="KW-1185">Reference proteome</keyword>
<protein>
    <submittedName>
        <fullName evidence="8">LysE family transporter</fullName>
    </submittedName>
</protein>
<evidence type="ECO:0000256" key="7">
    <source>
        <dbReference type="SAM" id="Phobius"/>
    </source>
</evidence>
<feature type="transmembrane region" description="Helical" evidence="7">
    <location>
        <begin position="164"/>
        <end position="189"/>
    </location>
</feature>
<dbReference type="Proteomes" id="UP001430360">
    <property type="component" value="Unassembled WGS sequence"/>
</dbReference>
<evidence type="ECO:0000256" key="2">
    <source>
        <dbReference type="ARBA" id="ARBA00007928"/>
    </source>
</evidence>
<keyword evidence="6 7" id="KW-0472">Membrane</keyword>
<comment type="caution">
    <text evidence="8">The sequence shown here is derived from an EMBL/GenBank/DDBJ whole genome shotgun (WGS) entry which is preliminary data.</text>
</comment>